<feature type="domain" description="DM10" evidence="7">
    <location>
        <begin position="89"/>
        <end position="194"/>
    </location>
</feature>
<dbReference type="GO" id="GO:0043014">
    <property type="term" value="F:alpha-tubulin binding"/>
    <property type="evidence" value="ECO:0007669"/>
    <property type="project" value="TreeGrafter"/>
</dbReference>
<dbReference type="GO" id="GO:0000281">
    <property type="term" value="P:mitotic cytokinesis"/>
    <property type="evidence" value="ECO:0007669"/>
    <property type="project" value="TreeGrafter"/>
</dbReference>
<feature type="region of interest" description="Disordered" evidence="6">
    <location>
        <begin position="468"/>
        <end position="510"/>
    </location>
</feature>
<comment type="subcellular location">
    <subcellularLocation>
        <location evidence="1">Cytoplasm</location>
        <location evidence="1">Cytoskeleton</location>
        <location evidence="1">Cilium axoneme</location>
    </subcellularLocation>
</comment>
<protein>
    <recommendedName>
        <fullName evidence="7">DM10 domain-containing protein</fullName>
    </recommendedName>
</protein>
<feature type="domain" description="DM10" evidence="7">
    <location>
        <begin position="237"/>
        <end position="357"/>
    </location>
</feature>
<evidence type="ECO:0000256" key="5">
    <source>
        <dbReference type="ARBA" id="ARBA00023273"/>
    </source>
</evidence>
<organism evidence="8 9">
    <name type="scientific">Macrostomum lignano</name>
    <dbReference type="NCBI Taxonomy" id="282301"/>
    <lineage>
        <taxon>Eukaryota</taxon>
        <taxon>Metazoa</taxon>
        <taxon>Spiralia</taxon>
        <taxon>Lophotrochozoa</taxon>
        <taxon>Platyhelminthes</taxon>
        <taxon>Rhabditophora</taxon>
        <taxon>Macrostomorpha</taxon>
        <taxon>Macrostomida</taxon>
        <taxon>Macrostomidae</taxon>
        <taxon>Macrostomum</taxon>
    </lineage>
</organism>
<dbReference type="FunFam" id="2.30.29.170:FF:000003">
    <property type="entry name" value="EF-hand domain (C-terminal) containing 1"/>
    <property type="match status" value="1"/>
</dbReference>
<evidence type="ECO:0000256" key="2">
    <source>
        <dbReference type="ARBA" id="ARBA00022490"/>
    </source>
</evidence>
<dbReference type="InterPro" id="IPR006602">
    <property type="entry name" value="DM10_dom"/>
</dbReference>
<evidence type="ECO:0000256" key="4">
    <source>
        <dbReference type="ARBA" id="ARBA00023212"/>
    </source>
</evidence>
<keyword evidence="9" id="KW-1185">Reference proteome</keyword>
<feature type="compositionally biased region" description="Low complexity" evidence="6">
    <location>
        <begin position="494"/>
        <end position="510"/>
    </location>
</feature>
<evidence type="ECO:0000256" key="1">
    <source>
        <dbReference type="ARBA" id="ARBA00004430"/>
    </source>
</evidence>
<dbReference type="PANTHER" id="PTHR12086:SF9">
    <property type="entry name" value="EF-HAND DOMAIN-CONTAINING PROTEIN 1"/>
    <property type="match status" value="1"/>
</dbReference>
<name>A0A267GKH8_9PLAT</name>
<keyword evidence="2" id="KW-0963">Cytoplasm</keyword>
<dbReference type="GO" id="GO:0072686">
    <property type="term" value="C:mitotic spindle"/>
    <property type="evidence" value="ECO:0007669"/>
    <property type="project" value="TreeGrafter"/>
</dbReference>
<dbReference type="Proteomes" id="UP000215902">
    <property type="component" value="Unassembled WGS sequence"/>
</dbReference>
<keyword evidence="3" id="KW-0677">Repeat</keyword>
<evidence type="ECO:0000259" key="7">
    <source>
        <dbReference type="PROSITE" id="PS51336"/>
    </source>
</evidence>
<accession>A0A267GKH8</accession>
<proteinExistence type="predicted"/>
<feature type="compositionally biased region" description="Basic residues" evidence="6">
    <location>
        <begin position="468"/>
        <end position="480"/>
    </location>
</feature>
<evidence type="ECO:0000256" key="6">
    <source>
        <dbReference type="SAM" id="MobiDB-lite"/>
    </source>
</evidence>
<evidence type="ECO:0000256" key="3">
    <source>
        <dbReference type="ARBA" id="ARBA00022737"/>
    </source>
</evidence>
<gene>
    <name evidence="8" type="ORF">BOX15_Mlig016896g2</name>
</gene>
<reference evidence="8 9" key="1">
    <citation type="submission" date="2017-06" db="EMBL/GenBank/DDBJ databases">
        <title>A platform for efficient transgenesis in Macrostomum lignano, a flatworm model organism for stem cell research.</title>
        <authorList>
            <person name="Berezikov E."/>
        </authorList>
    </citation>
    <scope>NUCLEOTIDE SEQUENCE [LARGE SCALE GENOMIC DNA]</scope>
    <source>
        <strain evidence="8">DV1</strain>
        <tissue evidence="8">Whole organism</tissue>
    </source>
</reference>
<dbReference type="STRING" id="282301.A0A267GKH8"/>
<dbReference type="Pfam" id="PF06565">
    <property type="entry name" value="DM10_dom"/>
    <property type="match status" value="3"/>
</dbReference>
<dbReference type="EMBL" id="NIVC01000275">
    <property type="protein sequence ID" value="PAA86530.1"/>
    <property type="molecule type" value="Genomic_DNA"/>
</dbReference>
<dbReference type="GO" id="GO:0005930">
    <property type="term" value="C:axoneme"/>
    <property type="evidence" value="ECO:0007669"/>
    <property type="project" value="UniProtKB-SubCell"/>
</dbReference>
<comment type="caution">
    <text evidence="8">The sequence shown here is derived from an EMBL/GenBank/DDBJ whole genome shotgun (WGS) entry which is preliminary data.</text>
</comment>
<dbReference type="FunFam" id="2.30.29.170:FF:000001">
    <property type="entry name" value="EF-hand domain containing 1"/>
    <property type="match status" value="1"/>
</dbReference>
<dbReference type="InterPro" id="IPR040193">
    <property type="entry name" value="EFHC1/EFHC2/EFHB"/>
</dbReference>
<dbReference type="PROSITE" id="PS51336">
    <property type="entry name" value="DM10"/>
    <property type="match status" value="3"/>
</dbReference>
<evidence type="ECO:0000313" key="8">
    <source>
        <dbReference type="EMBL" id="PAA86530.1"/>
    </source>
</evidence>
<dbReference type="GO" id="GO:0060285">
    <property type="term" value="P:cilium-dependent cell motility"/>
    <property type="evidence" value="ECO:0007669"/>
    <property type="project" value="TreeGrafter"/>
</dbReference>
<sequence length="510" mass="58307">MEGLPFLPGNTFKDPTKTKHHVSQSLGYKNGYQVPKAYPTVGIGGQPLPVNQLTESELDELANFQPTLTYGKAKQAPPEAFVPAHVAFDKKVLRFYGYFKETVHESPQEYYRVRPVVFYYYLEDDSIAIVEPPKENSGIPQGKFIKRQRVPKNDVGDHYTWKDINLSQNVSVYGRVFRITDCDQFTRSFLESEGVEVNQPESIPADPYLVSRSEATALKTYKTPTAFDKLKQFIELDRKVLRFFALWDDTASMYGEARPFIIHYYLVDDTLEIREVHQTNDGRDPFPVLIRRGRVPKDRFNLPNTFPSVALELSDAEVKDYFTPRDFVIGETVVINGRRFVLYDCDNFTKAWYYQHFGVTEFNCIDVSKKFPGLASMEIPPYNKFGSLEDSMQNVVSIVPEPPKKDFVKMMEQGTTQLRYEAMMDSIRPEDKNRRFIISYRLADDMVNIYETPTRNSGIPGGNYLKRARVAKPNSTRRSRSTMDRPISASEPRLTSSGSGSSSLTATPSC</sequence>
<dbReference type="OrthoDB" id="10255210at2759"/>
<keyword evidence="4" id="KW-0206">Cytoskeleton</keyword>
<dbReference type="Gene3D" id="2.30.29.170">
    <property type="match status" value="3"/>
</dbReference>
<dbReference type="GO" id="GO:0007052">
    <property type="term" value="P:mitotic spindle organization"/>
    <property type="evidence" value="ECO:0007669"/>
    <property type="project" value="TreeGrafter"/>
</dbReference>
<dbReference type="SMART" id="SM00676">
    <property type="entry name" value="DM10"/>
    <property type="match status" value="3"/>
</dbReference>
<keyword evidence="5" id="KW-0966">Cell projection</keyword>
<dbReference type="AlphaFoldDB" id="A0A267GKH8"/>
<evidence type="ECO:0000313" key="9">
    <source>
        <dbReference type="Proteomes" id="UP000215902"/>
    </source>
</evidence>
<feature type="domain" description="DM10" evidence="7">
    <location>
        <begin position="414"/>
        <end position="510"/>
    </location>
</feature>
<dbReference type="PANTHER" id="PTHR12086">
    <property type="entry name" value="EF-HAND DOMAIN C-TERMINAL CONTAINING PROTEIN"/>
    <property type="match status" value="1"/>
</dbReference>